<name>A0A016U6E8_9BILA</name>
<comment type="caution">
    <text evidence="1">The sequence shown here is derived from an EMBL/GenBank/DDBJ whole genome shotgun (WGS) entry which is preliminary data.</text>
</comment>
<organism evidence="1 2">
    <name type="scientific">Ancylostoma ceylanicum</name>
    <dbReference type="NCBI Taxonomy" id="53326"/>
    <lineage>
        <taxon>Eukaryota</taxon>
        <taxon>Metazoa</taxon>
        <taxon>Ecdysozoa</taxon>
        <taxon>Nematoda</taxon>
        <taxon>Chromadorea</taxon>
        <taxon>Rhabditida</taxon>
        <taxon>Rhabditina</taxon>
        <taxon>Rhabditomorpha</taxon>
        <taxon>Strongyloidea</taxon>
        <taxon>Ancylostomatidae</taxon>
        <taxon>Ancylostomatinae</taxon>
        <taxon>Ancylostoma</taxon>
    </lineage>
</organism>
<evidence type="ECO:0000313" key="2">
    <source>
        <dbReference type="Proteomes" id="UP000024635"/>
    </source>
</evidence>
<evidence type="ECO:0000313" key="1">
    <source>
        <dbReference type="EMBL" id="EYC10745.1"/>
    </source>
</evidence>
<gene>
    <name evidence="1" type="primary">Acey_s0054.g2529</name>
    <name evidence="1" type="ORF">Y032_0054g2529</name>
</gene>
<proteinExistence type="predicted"/>
<protein>
    <submittedName>
        <fullName evidence="1">Uncharacterized protein</fullName>
    </submittedName>
</protein>
<dbReference type="AlphaFoldDB" id="A0A016U6E8"/>
<keyword evidence="2" id="KW-1185">Reference proteome</keyword>
<sequence>MSTSYCCKAKRINFKGSLPPADISDGDGIAPGTRSTGWDCSAPKSYEVSFRFWKKCFKRIESKYRNLDSYPDLFLFVVFDYRLLSNKVGN</sequence>
<accession>A0A016U6E8</accession>
<dbReference type="Proteomes" id="UP000024635">
    <property type="component" value="Unassembled WGS sequence"/>
</dbReference>
<reference evidence="2" key="1">
    <citation type="journal article" date="2015" name="Nat. Genet.">
        <title>The genome and transcriptome of the zoonotic hookworm Ancylostoma ceylanicum identify infection-specific gene families.</title>
        <authorList>
            <person name="Schwarz E.M."/>
            <person name="Hu Y."/>
            <person name="Antoshechkin I."/>
            <person name="Miller M.M."/>
            <person name="Sternberg P.W."/>
            <person name="Aroian R.V."/>
        </authorList>
    </citation>
    <scope>NUCLEOTIDE SEQUENCE</scope>
    <source>
        <strain evidence="2">HY135</strain>
    </source>
</reference>
<dbReference type="EMBL" id="JARK01001390">
    <property type="protein sequence ID" value="EYC10745.1"/>
    <property type="molecule type" value="Genomic_DNA"/>
</dbReference>